<reference evidence="1 5" key="2">
    <citation type="submission" date="2019-12" db="EMBL/GenBank/DDBJ databases">
        <authorList>
            <consortium name="NARMS: The National Antimicrobial Resistance Monitoring System"/>
        </authorList>
    </citation>
    <scope>NUCLEOTIDE SEQUENCE [LARGE SCALE GENOMIC DNA]</scope>
    <source>
        <strain evidence="1 5">CVM N19EC0189</strain>
    </source>
</reference>
<dbReference type="Proteomes" id="UP000663166">
    <property type="component" value="Chromosome"/>
</dbReference>
<evidence type="ECO:0000313" key="5">
    <source>
        <dbReference type="Proteomes" id="UP000534496"/>
    </source>
</evidence>
<evidence type="ECO:0000313" key="1">
    <source>
        <dbReference type="EMBL" id="EFH3676687.1"/>
    </source>
</evidence>
<dbReference type="EMBL" id="CP070393">
    <property type="protein sequence ID" value="QRZ97974.1"/>
    <property type="molecule type" value="Genomic_DNA"/>
</dbReference>
<dbReference type="Pfam" id="PF06834">
    <property type="entry name" value="TraU"/>
    <property type="match status" value="1"/>
</dbReference>
<dbReference type="InterPro" id="IPR009649">
    <property type="entry name" value="TraU"/>
</dbReference>
<reference evidence="2 4" key="1">
    <citation type="submission" date="2018-04" db="EMBL/GenBank/DDBJ databases">
        <title>Draft Genomic Sequencing Of Potential Extraintestinal Pathogenic Escherichia coli B8S56 Isolated from Retail Chicken Skin.</title>
        <authorList>
            <person name="Xu A."/>
            <person name="Tilman S."/>
            <person name="Wisser-Parker K."/>
            <person name="Scullen O.J."/>
            <person name="Sommers C."/>
        </authorList>
    </citation>
    <scope>NUCLEOTIDE SEQUENCE [LARGE SCALE GENOMIC DNA]</scope>
    <source>
        <strain evidence="2 4">B8S56</strain>
    </source>
</reference>
<evidence type="ECO:0000313" key="3">
    <source>
        <dbReference type="EMBL" id="QRZ97974.1"/>
    </source>
</evidence>
<dbReference type="EMBL" id="QEMT01000125">
    <property type="protein sequence ID" value="PWH50212.1"/>
    <property type="molecule type" value="Genomic_DNA"/>
</dbReference>
<accession>A0A2U2UGR6</accession>
<dbReference type="Proteomes" id="UP000534496">
    <property type="component" value="Unassembled WGS sequence"/>
</dbReference>
<dbReference type="EMBL" id="AASVQO010000044">
    <property type="protein sequence ID" value="EFH3676687.1"/>
    <property type="molecule type" value="Genomic_DNA"/>
</dbReference>
<evidence type="ECO:0000313" key="2">
    <source>
        <dbReference type="EMBL" id="PWH50212.1"/>
    </source>
</evidence>
<reference evidence="3" key="3">
    <citation type="submission" date="2021-02" db="EMBL/GenBank/DDBJ databases">
        <title>Co-localization of colistin and carbapenem -resistance genes on a novel transferable IncHI2 plasmid in Escherichia coli from chicken-origin.</title>
        <authorList>
            <person name="Hoffmann M."/>
            <person name="Balkey M."/>
            <person name="Ronco T."/>
            <person name="Hendriksen R.S."/>
        </authorList>
    </citation>
    <scope>NUCLEOTIDE SEQUENCE</scope>
    <source>
        <strain evidence="3">CFSAN083829</strain>
    </source>
</reference>
<proteinExistence type="predicted"/>
<dbReference type="AlphaFoldDB" id="A0A2U2UGR6"/>
<dbReference type="RefSeq" id="WP_000987328.1">
    <property type="nucleotide sequence ID" value="NZ_JALMMX010000090.1"/>
</dbReference>
<protein>
    <submittedName>
        <fullName evidence="3">TraU family protein</fullName>
    </submittedName>
</protein>
<sequence length="176" mass="18434">MMSLKCRLRTGVLLLSVASLPLASVSLNTASIIASTAAPDYISWRVSGICYWLYCSASGCTVRISVKVTHFIPEVVISTYTAPGGNPWKEMSLVSRTAGGPENAITDGLSGLSAGGGNPADMKIQGKRRSAIRFKYADALGHPATQLIGGMVPGFSCDSPVTPAMAYFLSTLDSIV</sequence>
<evidence type="ECO:0000313" key="4">
    <source>
        <dbReference type="Proteomes" id="UP000245761"/>
    </source>
</evidence>
<dbReference type="Proteomes" id="UP000245761">
    <property type="component" value="Unassembled WGS sequence"/>
</dbReference>
<name>A0A2U2UGR6_ECOLX</name>
<organism evidence="2 4">
    <name type="scientific">Escherichia coli</name>
    <dbReference type="NCBI Taxonomy" id="562"/>
    <lineage>
        <taxon>Bacteria</taxon>
        <taxon>Pseudomonadati</taxon>
        <taxon>Pseudomonadota</taxon>
        <taxon>Gammaproteobacteria</taxon>
        <taxon>Enterobacterales</taxon>
        <taxon>Enterobacteriaceae</taxon>
        <taxon>Escherichia</taxon>
    </lineage>
</organism>
<gene>
    <name evidence="2" type="ORF">DD762_28325</name>
    <name evidence="1" type="ORF">F9461_26495</name>
    <name evidence="3" type="ORF">JNP96_02745</name>
</gene>